<evidence type="ECO:0000256" key="3">
    <source>
        <dbReference type="ARBA" id="ARBA00023295"/>
    </source>
</evidence>
<dbReference type="Gene3D" id="2.60.40.10">
    <property type="entry name" value="Immunoglobulins"/>
    <property type="match status" value="1"/>
</dbReference>
<dbReference type="Proteomes" id="UP001139485">
    <property type="component" value="Unassembled WGS sequence"/>
</dbReference>
<gene>
    <name evidence="7" type="ORF">M8330_07540</name>
</gene>
<dbReference type="GO" id="GO:0005975">
    <property type="term" value="P:carbohydrate metabolic process"/>
    <property type="evidence" value="ECO:0007669"/>
    <property type="project" value="InterPro"/>
</dbReference>
<feature type="compositionally biased region" description="Polar residues" evidence="5">
    <location>
        <begin position="1"/>
        <end position="15"/>
    </location>
</feature>
<dbReference type="PRINTS" id="PR00745">
    <property type="entry name" value="GLHYDRLASE39"/>
</dbReference>
<dbReference type="InterPro" id="IPR017853">
    <property type="entry name" value="GH"/>
</dbReference>
<organism evidence="7 8">
    <name type="scientific">Nocardioides bruguierae</name>
    <dbReference type="NCBI Taxonomy" id="2945102"/>
    <lineage>
        <taxon>Bacteria</taxon>
        <taxon>Bacillati</taxon>
        <taxon>Actinomycetota</taxon>
        <taxon>Actinomycetes</taxon>
        <taxon>Propionibacteriales</taxon>
        <taxon>Nocardioidaceae</taxon>
        <taxon>Nocardioides</taxon>
    </lineage>
</organism>
<evidence type="ECO:0000259" key="6">
    <source>
        <dbReference type="Pfam" id="PF01229"/>
    </source>
</evidence>
<evidence type="ECO:0000256" key="1">
    <source>
        <dbReference type="ARBA" id="ARBA00008875"/>
    </source>
</evidence>
<dbReference type="SUPFAM" id="SSF49265">
    <property type="entry name" value="Fibronectin type III"/>
    <property type="match status" value="1"/>
</dbReference>
<dbReference type="InterPro" id="IPR000514">
    <property type="entry name" value="Glyco_hydro_39"/>
</dbReference>
<feature type="domain" description="Glycosyl hydrolases family 39 N-terminal catalytic" evidence="6">
    <location>
        <begin position="146"/>
        <end position="593"/>
    </location>
</feature>
<dbReference type="PANTHER" id="PTHR12631">
    <property type="entry name" value="ALPHA-L-IDURONIDASE"/>
    <property type="match status" value="1"/>
</dbReference>
<dbReference type="InterPro" id="IPR049166">
    <property type="entry name" value="GH39_cat"/>
</dbReference>
<dbReference type="SUPFAM" id="SSF51445">
    <property type="entry name" value="(Trans)glycosidases"/>
    <property type="match status" value="1"/>
</dbReference>
<evidence type="ECO:0000256" key="2">
    <source>
        <dbReference type="ARBA" id="ARBA00022801"/>
    </source>
</evidence>
<dbReference type="Gene3D" id="2.60.40.1500">
    <property type="entry name" value="Glycosyl hydrolase domain, family 39"/>
    <property type="match status" value="1"/>
</dbReference>
<comment type="caution">
    <text evidence="7">The sequence shown here is derived from an EMBL/GenBank/DDBJ whole genome shotgun (WGS) entry which is preliminary data.</text>
</comment>
<sequence>MTSTQHNPSGSTRTDGTPEARADWEARIGTASGTAFGGNAPLLDPPTALAATPGGHQVTLTWETVPGAIGYQVHVADSPDGPWGALDHAGRDVLAVPHPPYTDTTGTPGVTRYYAVASLSDVHVEGPRSEAVAAAPLAAPAEATTITVDAGGDAGPLARPWRPMIGSEHLSHALLTDTTGGHSIGAELSSALKAAHDELGVATVRAHGILCDDNAVYREVDGQPVHDFTGVDKVYDHILSLGLKPCVEISFMPHDLASDPTKTVFEYEAIISPPKDWDRWYALVRDLTAHLLERYGEEVVTEWSFEVWNEANLEVFWSGTPEEYLRLYDVTAAAVRDVDPRLVVGGPSSAAAGWVEELLAHAERTGSPVDFISTHTYGSPPLDFRPMLERYDRAGTPIWWTEWGVTPTHFNEVSDAVFAGTFLLTGMYSAMDRIEALSYWVVSDHFEELGRPQELTHGGFGLRTVGELRKPRWWALAMLERLGDTRLPLVAGGDGGGSLVEAVSARTVGGEDDGTVGVLAWNFTLDQTKASGCAELARDVSVSVTGLIPGGTYTLTHERVDADHSDVTGRWGAMKDADQAWPTEPQWAELRAHDHLEHLEPARTVTADATGAVTVDFELPNPAMSLLTLTPA</sequence>
<protein>
    <submittedName>
        <fullName evidence="7">Glycosyl hydrolase</fullName>
    </submittedName>
</protein>
<dbReference type="InterPro" id="IPR051923">
    <property type="entry name" value="Glycosyl_Hydrolase_39"/>
</dbReference>
<comment type="similarity">
    <text evidence="1">Belongs to the glycosyl hydrolase 39 family.</text>
</comment>
<dbReference type="EMBL" id="JAMOIL010000008">
    <property type="protein sequence ID" value="MCM0620147.1"/>
    <property type="molecule type" value="Genomic_DNA"/>
</dbReference>
<proteinExistence type="inferred from homology"/>
<dbReference type="PANTHER" id="PTHR12631:SF10">
    <property type="entry name" value="BETA-XYLOSIDASE-LIKE PROTEIN-RELATED"/>
    <property type="match status" value="1"/>
</dbReference>
<keyword evidence="8" id="KW-1185">Reference proteome</keyword>
<keyword evidence="3" id="KW-0326">Glycosidase</keyword>
<dbReference type="GO" id="GO:0004553">
    <property type="term" value="F:hydrolase activity, hydrolyzing O-glycosyl compounds"/>
    <property type="evidence" value="ECO:0007669"/>
    <property type="project" value="InterPro"/>
</dbReference>
<dbReference type="RefSeq" id="WP_250826822.1">
    <property type="nucleotide sequence ID" value="NZ_JAMOIL010000008.1"/>
</dbReference>
<feature type="active site" description="Proton donor" evidence="4">
    <location>
        <position position="310"/>
    </location>
</feature>
<dbReference type="Gene3D" id="3.20.20.80">
    <property type="entry name" value="Glycosidases"/>
    <property type="match status" value="1"/>
</dbReference>
<dbReference type="Pfam" id="PF01229">
    <property type="entry name" value="Glyco_hydro_39"/>
    <property type="match status" value="1"/>
</dbReference>
<dbReference type="InterPro" id="IPR036116">
    <property type="entry name" value="FN3_sf"/>
</dbReference>
<keyword evidence="2 7" id="KW-0378">Hydrolase</keyword>
<feature type="region of interest" description="Disordered" evidence="5">
    <location>
        <begin position="1"/>
        <end position="20"/>
    </location>
</feature>
<evidence type="ECO:0000313" key="8">
    <source>
        <dbReference type="Proteomes" id="UP001139485"/>
    </source>
</evidence>
<dbReference type="InterPro" id="IPR013783">
    <property type="entry name" value="Ig-like_fold"/>
</dbReference>
<evidence type="ECO:0000256" key="4">
    <source>
        <dbReference type="PIRSR" id="PIRSR600514-1"/>
    </source>
</evidence>
<accession>A0A9X2D7B8</accession>
<dbReference type="AlphaFoldDB" id="A0A9X2D7B8"/>
<dbReference type="SUPFAM" id="SSF51011">
    <property type="entry name" value="Glycosyl hydrolase domain"/>
    <property type="match status" value="1"/>
</dbReference>
<evidence type="ECO:0000256" key="5">
    <source>
        <dbReference type="SAM" id="MobiDB-lite"/>
    </source>
</evidence>
<evidence type="ECO:0000313" key="7">
    <source>
        <dbReference type="EMBL" id="MCM0620147.1"/>
    </source>
</evidence>
<reference evidence="7" key="1">
    <citation type="submission" date="2022-05" db="EMBL/GenBank/DDBJ databases">
        <authorList>
            <person name="Tuo L."/>
        </authorList>
    </citation>
    <scope>NUCLEOTIDE SEQUENCE</scope>
    <source>
        <strain evidence="7">BSK12Z-4</strain>
    </source>
</reference>
<name>A0A9X2D7B8_9ACTN</name>